<dbReference type="FunFam" id="1.10.555.10:FF:000041">
    <property type="entry name" value="Rho GTPase activator (Rgd1)"/>
    <property type="match status" value="1"/>
</dbReference>
<dbReference type="PANTHER" id="PTHR23176:SF136">
    <property type="entry name" value="RHO GTPASE ACTIVATOR (RGD1)"/>
    <property type="match status" value="1"/>
</dbReference>
<dbReference type="AlphaFoldDB" id="A0A9P4Y7R0"/>
<evidence type="ECO:0000256" key="1">
    <source>
        <dbReference type="ARBA" id="ARBA00022468"/>
    </source>
</evidence>
<dbReference type="Proteomes" id="UP000803844">
    <property type="component" value="Unassembled WGS sequence"/>
</dbReference>
<protein>
    <submittedName>
        <fullName evidence="6">Rgd1, GTPase-activating protein</fullName>
    </submittedName>
</protein>
<gene>
    <name evidence="6" type="primary">Rgd1</name>
    <name evidence="6" type="ORF">M406DRAFT_336942</name>
</gene>
<dbReference type="SUPFAM" id="SSF48350">
    <property type="entry name" value="GTPase activation domain, GAP"/>
    <property type="match status" value="1"/>
</dbReference>
<proteinExistence type="predicted"/>
<evidence type="ECO:0000259" key="5">
    <source>
        <dbReference type="PROSITE" id="PS51741"/>
    </source>
</evidence>
<accession>A0A9P4Y7R0</accession>
<keyword evidence="1" id="KW-0343">GTPase activation</keyword>
<dbReference type="InterPro" id="IPR008936">
    <property type="entry name" value="Rho_GTPase_activation_prot"/>
</dbReference>
<dbReference type="RefSeq" id="XP_040779480.1">
    <property type="nucleotide sequence ID" value="XM_040921201.1"/>
</dbReference>
<keyword evidence="2" id="KW-0175">Coiled coil</keyword>
<dbReference type="SMART" id="SM00324">
    <property type="entry name" value="RhoGAP"/>
    <property type="match status" value="1"/>
</dbReference>
<dbReference type="GO" id="GO:0005938">
    <property type="term" value="C:cell cortex"/>
    <property type="evidence" value="ECO:0007669"/>
    <property type="project" value="UniProtKB-ARBA"/>
</dbReference>
<dbReference type="Pfam" id="PF00611">
    <property type="entry name" value="FCH"/>
    <property type="match status" value="1"/>
</dbReference>
<comment type="caution">
    <text evidence="6">The sequence shown here is derived from an EMBL/GenBank/DDBJ whole genome shotgun (WGS) entry which is preliminary data.</text>
</comment>
<dbReference type="InterPro" id="IPR027267">
    <property type="entry name" value="AH/BAR_dom_sf"/>
</dbReference>
<dbReference type="Pfam" id="PF00620">
    <property type="entry name" value="RhoGAP"/>
    <property type="match status" value="1"/>
</dbReference>
<dbReference type="SUPFAM" id="SSF103657">
    <property type="entry name" value="BAR/IMD domain-like"/>
    <property type="match status" value="1"/>
</dbReference>
<feature type="domain" description="F-BAR" evidence="5">
    <location>
        <begin position="70"/>
        <end position="340"/>
    </location>
</feature>
<evidence type="ECO:0000313" key="6">
    <source>
        <dbReference type="EMBL" id="KAF3768519.1"/>
    </source>
</evidence>
<feature type="region of interest" description="Disordered" evidence="3">
    <location>
        <begin position="1"/>
        <end position="68"/>
    </location>
</feature>
<dbReference type="PANTHER" id="PTHR23176">
    <property type="entry name" value="RHO/RAC/CDC GTPASE-ACTIVATING PROTEIN"/>
    <property type="match status" value="1"/>
</dbReference>
<dbReference type="InterPro" id="IPR031160">
    <property type="entry name" value="F_BAR_dom"/>
</dbReference>
<keyword evidence="7" id="KW-1185">Reference proteome</keyword>
<dbReference type="InterPro" id="IPR050729">
    <property type="entry name" value="Rho-GAP"/>
</dbReference>
<organism evidence="6 7">
    <name type="scientific">Cryphonectria parasitica (strain ATCC 38755 / EP155)</name>
    <dbReference type="NCBI Taxonomy" id="660469"/>
    <lineage>
        <taxon>Eukaryota</taxon>
        <taxon>Fungi</taxon>
        <taxon>Dikarya</taxon>
        <taxon>Ascomycota</taxon>
        <taxon>Pezizomycotina</taxon>
        <taxon>Sordariomycetes</taxon>
        <taxon>Sordariomycetidae</taxon>
        <taxon>Diaporthales</taxon>
        <taxon>Cryphonectriaceae</taxon>
        <taxon>Cryphonectria-Endothia species complex</taxon>
        <taxon>Cryphonectria</taxon>
    </lineage>
</organism>
<evidence type="ECO:0000256" key="3">
    <source>
        <dbReference type="SAM" id="MobiDB-lite"/>
    </source>
</evidence>
<evidence type="ECO:0000259" key="4">
    <source>
        <dbReference type="PROSITE" id="PS50238"/>
    </source>
</evidence>
<dbReference type="FunFam" id="1.20.1270.60:FF:000063">
    <property type="entry name" value="Rho GTPase activator"/>
    <property type="match status" value="1"/>
</dbReference>
<dbReference type="Gene3D" id="1.20.1270.60">
    <property type="entry name" value="Arfaptin homology (AH) domain/BAR domain"/>
    <property type="match status" value="1"/>
</dbReference>
<evidence type="ECO:0000256" key="2">
    <source>
        <dbReference type="PROSITE-ProRule" id="PRU01077"/>
    </source>
</evidence>
<dbReference type="GeneID" id="63838330"/>
<evidence type="ECO:0000313" key="7">
    <source>
        <dbReference type="Proteomes" id="UP000803844"/>
    </source>
</evidence>
<dbReference type="Gene3D" id="1.10.555.10">
    <property type="entry name" value="Rho GTPase activation protein"/>
    <property type="match status" value="1"/>
</dbReference>
<dbReference type="PROSITE" id="PS50238">
    <property type="entry name" value="RHOGAP"/>
    <property type="match status" value="1"/>
</dbReference>
<dbReference type="PROSITE" id="PS51741">
    <property type="entry name" value="F_BAR"/>
    <property type="match status" value="1"/>
</dbReference>
<feature type="region of interest" description="Disordered" evidence="3">
    <location>
        <begin position="382"/>
        <end position="559"/>
    </location>
</feature>
<dbReference type="GO" id="GO:0005096">
    <property type="term" value="F:GTPase activator activity"/>
    <property type="evidence" value="ECO:0007669"/>
    <property type="project" value="UniProtKB-KW"/>
</dbReference>
<dbReference type="EMBL" id="MU032345">
    <property type="protein sequence ID" value="KAF3768519.1"/>
    <property type="molecule type" value="Genomic_DNA"/>
</dbReference>
<reference evidence="6" key="1">
    <citation type="journal article" date="2020" name="Phytopathology">
        <title>Genome sequence of the chestnut blight fungus Cryphonectria parasitica EP155: A fundamental resource for an archetypical invasive plant pathogen.</title>
        <authorList>
            <person name="Crouch J.A."/>
            <person name="Dawe A."/>
            <person name="Aerts A."/>
            <person name="Barry K."/>
            <person name="Churchill A.C.L."/>
            <person name="Grimwood J."/>
            <person name="Hillman B."/>
            <person name="Milgroom M.G."/>
            <person name="Pangilinan J."/>
            <person name="Smith M."/>
            <person name="Salamov A."/>
            <person name="Schmutz J."/>
            <person name="Yadav J."/>
            <person name="Grigoriev I.V."/>
            <person name="Nuss D."/>
        </authorList>
    </citation>
    <scope>NUCLEOTIDE SEQUENCE</scope>
    <source>
        <strain evidence="6">EP155</strain>
    </source>
</reference>
<dbReference type="GO" id="GO:0007165">
    <property type="term" value="P:signal transduction"/>
    <property type="evidence" value="ECO:0007669"/>
    <property type="project" value="InterPro"/>
</dbReference>
<feature type="compositionally biased region" description="Polar residues" evidence="3">
    <location>
        <begin position="388"/>
        <end position="403"/>
    </location>
</feature>
<feature type="compositionally biased region" description="Polar residues" evidence="3">
    <location>
        <begin position="1"/>
        <end position="10"/>
    </location>
</feature>
<feature type="compositionally biased region" description="Polar residues" evidence="3">
    <location>
        <begin position="542"/>
        <end position="554"/>
    </location>
</feature>
<dbReference type="SMART" id="SM00055">
    <property type="entry name" value="FCH"/>
    <property type="match status" value="1"/>
</dbReference>
<dbReference type="OrthoDB" id="437889at2759"/>
<feature type="domain" description="Rho-GAP" evidence="4">
    <location>
        <begin position="565"/>
        <end position="757"/>
    </location>
</feature>
<feature type="compositionally biased region" description="Polar residues" evidence="3">
    <location>
        <begin position="412"/>
        <end position="435"/>
    </location>
</feature>
<feature type="compositionally biased region" description="Polar residues" evidence="3">
    <location>
        <begin position="450"/>
        <end position="484"/>
    </location>
</feature>
<dbReference type="InterPro" id="IPR001060">
    <property type="entry name" value="FCH_dom"/>
</dbReference>
<dbReference type="CDD" id="cd07652">
    <property type="entry name" value="F-BAR_Rgd1"/>
    <property type="match status" value="1"/>
</dbReference>
<sequence length="760" mass="82898">MADPNASSDYLPQPTRDRADSMMSNKALPEGSGGPLNGTAELASPLAAPPDLAPPAITTTAPAGPSSGVEKMVQDVLTSEIGVATMLNRLKQSIASAKEFANFLKKRASIEENNSTMLKRLSQGTSDNMRRADHLGGTFNRAFDGMMTIHERIAENGLQYAMSLHQMNEDLVELAAIAEKQRKGWKQSGLAAEQRVSDVEAQMRKSQLKYNSLAEEYDRARTGDSSKSRVFGIKGPKSAAQHEEELLRKVQAADQDYQNKVQILRQERGQLISTTRPEAIKALQDIVRECDSGLLLQMQKFASFNEKLLLSNGLSISPLKNGNSNRPDSMSLREIVNNVDAQKDLSDFLCQNHSKVAPQTGEPKYERHPVSRAQIIYEPATKEGAGHPSQSQTVKAQPPSTLSPLPPDGRQDTYQQGPPLSAPQGQQAPPFNQGSDWPKGSMLMSGAQRPASSNQQHERSFSSGSMLGTSGPTASQPPYSNRNSVGPGALLAMQHGTANSRYNSGFGPAQGPPQLGALPFQEPSPATQGPSFAPDGPAREQQAPQFPPQGSTAPAQEPSMPVFGVSLSRLYERDGLAVPMVVYQCIQAVDLFGLNVEGIYRLSGSLPHVNKLKSMFDTNTTSPELDFRNPENFYHDVNSVAGLLKQFFRDLPDPLLTREYYENFIEAAKHENDIVRRDSLHATINNLPDPNYATLRALMLHLHRVVENSGSNRMTSQNLAIVFGPTLMGGAQKRNIADSGFQCKVIDTILQNTLQIFDDD</sequence>
<dbReference type="InterPro" id="IPR000198">
    <property type="entry name" value="RhoGAP_dom"/>
</dbReference>
<name>A0A9P4Y7R0_CRYP1</name>
<feature type="compositionally biased region" description="Low complexity" evidence="3">
    <location>
        <begin position="54"/>
        <end position="67"/>
    </location>
</feature>